<dbReference type="Pfam" id="PF01190">
    <property type="entry name" value="Pollen_Ole_e_1"/>
    <property type="match status" value="1"/>
</dbReference>
<keyword evidence="2" id="KW-1015">Disulfide bond</keyword>
<dbReference type="AlphaFoldDB" id="A0AAP0E148"/>
<dbReference type="InterPro" id="IPR006041">
    <property type="entry name" value="Pollen_Ole_e1_allergen"/>
</dbReference>
<feature type="chain" id="PRO_5042813098" evidence="3">
    <location>
        <begin position="26"/>
        <end position="165"/>
    </location>
</feature>
<comment type="similarity">
    <text evidence="1">Belongs to the Ole e I family.</text>
</comment>
<comment type="caution">
    <text evidence="4">The sequence shown here is derived from an EMBL/GenBank/DDBJ whole genome shotgun (WGS) entry which is preliminary data.</text>
</comment>
<dbReference type="PANTHER" id="PTHR31614">
    <property type="entry name" value="PROTEIN DOWNSTREAM OF FLC-RELATED"/>
    <property type="match status" value="1"/>
</dbReference>
<evidence type="ECO:0000313" key="5">
    <source>
        <dbReference type="Proteomes" id="UP001419268"/>
    </source>
</evidence>
<proteinExistence type="inferred from homology"/>
<dbReference type="Proteomes" id="UP001419268">
    <property type="component" value="Unassembled WGS sequence"/>
</dbReference>
<dbReference type="InterPro" id="IPR006040">
    <property type="entry name" value="Allergen_Ole_e_I_CS"/>
</dbReference>
<dbReference type="PANTHER" id="PTHR31614:SF2">
    <property type="entry name" value="F28N24.16 PROTEIN"/>
    <property type="match status" value="1"/>
</dbReference>
<dbReference type="PROSITE" id="PS00925">
    <property type="entry name" value="OLEEI"/>
    <property type="match status" value="1"/>
</dbReference>
<evidence type="ECO:0000313" key="4">
    <source>
        <dbReference type="EMBL" id="KAK9082912.1"/>
    </source>
</evidence>
<reference evidence="4 5" key="1">
    <citation type="submission" date="2024-01" db="EMBL/GenBank/DDBJ databases">
        <title>Genome assemblies of Stephania.</title>
        <authorList>
            <person name="Yang L."/>
        </authorList>
    </citation>
    <scope>NUCLEOTIDE SEQUENCE [LARGE SCALE GENOMIC DNA]</scope>
    <source>
        <strain evidence="4">JXDWG</strain>
        <tissue evidence="4">Leaf</tissue>
    </source>
</reference>
<sequence length="165" mass="18534">MAKRCDLLLIARLLCLLALFEYAHCTDFFYVEGKVYCDTCRIAFETELSEYIPGSRVRLECRDREGGHITYSVSDETDSTGTYQIKVEGEHEEEICEVVLVQSGRPDCKEVLAGRDRARILLSSNNGIEDKTRFANSLGFLKDKPIEGCPKVLAKMGLLPSAMMP</sequence>
<dbReference type="GO" id="GO:0005615">
    <property type="term" value="C:extracellular space"/>
    <property type="evidence" value="ECO:0007669"/>
    <property type="project" value="InterPro"/>
</dbReference>
<protein>
    <submittedName>
        <fullName evidence="4">Uncharacterized protein</fullName>
    </submittedName>
</protein>
<name>A0AAP0E148_9MAGN</name>
<evidence type="ECO:0000256" key="3">
    <source>
        <dbReference type="SAM" id="SignalP"/>
    </source>
</evidence>
<gene>
    <name evidence="4" type="ORF">Scep_029383</name>
</gene>
<evidence type="ECO:0000256" key="1">
    <source>
        <dbReference type="ARBA" id="ARBA00010049"/>
    </source>
</evidence>
<keyword evidence="3" id="KW-0732">Signal</keyword>
<evidence type="ECO:0000256" key="2">
    <source>
        <dbReference type="ARBA" id="ARBA00023157"/>
    </source>
</evidence>
<dbReference type="EMBL" id="JBBNAG010000013">
    <property type="protein sequence ID" value="KAK9082912.1"/>
    <property type="molecule type" value="Genomic_DNA"/>
</dbReference>
<accession>A0AAP0E148</accession>
<feature type="signal peptide" evidence="3">
    <location>
        <begin position="1"/>
        <end position="25"/>
    </location>
</feature>
<organism evidence="4 5">
    <name type="scientific">Stephania cephalantha</name>
    <dbReference type="NCBI Taxonomy" id="152367"/>
    <lineage>
        <taxon>Eukaryota</taxon>
        <taxon>Viridiplantae</taxon>
        <taxon>Streptophyta</taxon>
        <taxon>Embryophyta</taxon>
        <taxon>Tracheophyta</taxon>
        <taxon>Spermatophyta</taxon>
        <taxon>Magnoliopsida</taxon>
        <taxon>Ranunculales</taxon>
        <taxon>Menispermaceae</taxon>
        <taxon>Menispermoideae</taxon>
        <taxon>Cissampelideae</taxon>
        <taxon>Stephania</taxon>
    </lineage>
</organism>
<keyword evidence="5" id="KW-1185">Reference proteome</keyword>